<organism evidence="13 14">
    <name type="scientific">Robertmurraya beringensis</name>
    <dbReference type="NCBI Taxonomy" id="641660"/>
    <lineage>
        <taxon>Bacteria</taxon>
        <taxon>Bacillati</taxon>
        <taxon>Bacillota</taxon>
        <taxon>Bacilli</taxon>
        <taxon>Bacillales</taxon>
        <taxon>Bacillaceae</taxon>
        <taxon>Robertmurraya</taxon>
    </lineage>
</organism>
<dbReference type="Gene3D" id="3.40.50.2300">
    <property type="match status" value="1"/>
</dbReference>
<dbReference type="SMART" id="SM00862">
    <property type="entry name" value="Trans_reg_C"/>
    <property type="match status" value="1"/>
</dbReference>
<keyword evidence="7" id="KW-0010">Activator</keyword>
<keyword evidence="2" id="KW-0963">Cytoplasm</keyword>
<comment type="caution">
    <text evidence="13">The sequence shown here is derived from an EMBL/GenBank/DDBJ whole genome shotgun (WGS) entry which is preliminary data.</text>
</comment>
<dbReference type="RefSeq" id="WP_377059105.1">
    <property type="nucleotide sequence ID" value="NZ_JBHLUU010000126.1"/>
</dbReference>
<sequence>MEKQIQVLIVDDEEDMRQLLKMYLENEGMICSLAANGEETYKYVSTNRFDIILLDIMMPGDDGFVVCENLRLVSNTPIIFLSAKGEECDKVKGLKTGADDYIVKPFSPGELVARIQAVLRRSHTFKNDNEMVKAGIIFIDKNARKVMIQHKHIVLTLKEYEVLLFFIEHQGQALSREQLLEHVWGLGYNGSLRTVDTHIKTLRMKLGKADYIETVWGIGYKFEVPANGISS</sequence>
<dbReference type="Pfam" id="PF00486">
    <property type="entry name" value="Trans_reg_C"/>
    <property type="match status" value="1"/>
</dbReference>
<dbReference type="InterPro" id="IPR039420">
    <property type="entry name" value="WalR-like"/>
</dbReference>
<gene>
    <name evidence="13" type="ORF">ACFFHF_22380</name>
</gene>
<keyword evidence="3 9" id="KW-0597">Phosphoprotein</keyword>
<feature type="domain" description="OmpR/PhoB-type" evidence="12">
    <location>
        <begin position="128"/>
        <end position="224"/>
    </location>
</feature>
<evidence type="ECO:0000256" key="2">
    <source>
        <dbReference type="ARBA" id="ARBA00022490"/>
    </source>
</evidence>
<keyword evidence="6 10" id="KW-0238">DNA-binding</keyword>
<evidence type="ECO:0000313" key="14">
    <source>
        <dbReference type="Proteomes" id="UP001589738"/>
    </source>
</evidence>
<feature type="domain" description="Response regulatory" evidence="11">
    <location>
        <begin position="6"/>
        <end position="119"/>
    </location>
</feature>
<evidence type="ECO:0000256" key="5">
    <source>
        <dbReference type="ARBA" id="ARBA00023015"/>
    </source>
</evidence>
<comment type="subcellular location">
    <subcellularLocation>
        <location evidence="1">Cytoplasm</location>
    </subcellularLocation>
</comment>
<name>A0ABV6KX80_9BACI</name>
<dbReference type="PROSITE" id="PS51755">
    <property type="entry name" value="OMPR_PHOB"/>
    <property type="match status" value="1"/>
</dbReference>
<reference evidence="13 14" key="1">
    <citation type="submission" date="2024-09" db="EMBL/GenBank/DDBJ databases">
        <authorList>
            <person name="Sun Q."/>
            <person name="Mori K."/>
        </authorList>
    </citation>
    <scope>NUCLEOTIDE SEQUENCE [LARGE SCALE GENOMIC DNA]</scope>
    <source>
        <strain evidence="13 14">CGMCC 1.9126</strain>
    </source>
</reference>
<dbReference type="PANTHER" id="PTHR48111:SF44">
    <property type="entry name" value="TRANSCRIPTIONAL REGULATORY PROTEIN RESD"/>
    <property type="match status" value="1"/>
</dbReference>
<dbReference type="Proteomes" id="UP001589738">
    <property type="component" value="Unassembled WGS sequence"/>
</dbReference>
<evidence type="ECO:0000256" key="9">
    <source>
        <dbReference type="PROSITE-ProRule" id="PRU00169"/>
    </source>
</evidence>
<dbReference type="SUPFAM" id="SSF52172">
    <property type="entry name" value="CheY-like"/>
    <property type="match status" value="1"/>
</dbReference>
<evidence type="ECO:0000256" key="4">
    <source>
        <dbReference type="ARBA" id="ARBA00023012"/>
    </source>
</evidence>
<keyword evidence="5" id="KW-0805">Transcription regulation</keyword>
<dbReference type="SMART" id="SM00448">
    <property type="entry name" value="REC"/>
    <property type="match status" value="1"/>
</dbReference>
<evidence type="ECO:0000256" key="6">
    <source>
        <dbReference type="ARBA" id="ARBA00023125"/>
    </source>
</evidence>
<evidence type="ECO:0000313" key="13">
    <source>
        <dbReference type="EMBL" id="MFC0477939.1"/>
    </source>
</evidence>
<evidence type="ECO:0000256" key="1">
    <source>
        <dbReference type="ARBA" id="ARBA00004496"/>
    </source>
</evidence>
<evidence type="ECO:0000259" key="12">
    <source>
        <dbReference type="PROSITE" id="PS51755"/>
    </source>
</evidence>
<dbReference type="InterPro" id="IPR001789">
    <property type="entry name" value="Sig_transdc_resp-reg_receiver"/>
</dbReference>
<dbReference type="Gene3D" id="6.10.250.690">
    <property type="match status" value="1"/>
</dbReference>
<accession>A0ABV6KX80</accession>
<evidence type="ECO:0000256" key="7">
    <source>
        <dbReference type="ARBA" id="ARBA00023159"/>
    </source>
</evidence>
<evidence type="ECO:0000256" key="8">
    <source>
        <dbReference type="ARBA" id="ARBA00023163"/>
    </source>
</evidence>
<evidence type="ECO:0000256" key="3">
    <source>
        <dbReference type="ARBA" id="ARBA00022553"/>
    </source>
</evidence>
<evidence type="ECO:0000256" key="10">
    <source>
        <dbReference type="PROSITE-ProRule" id="PRU01091"/>
    </source>
</evidence>
<evidence type="ECO:0000259" key="11">
    <source>
        <dbReference type="PROSITE" id="PS50110"/>
    </source>
</evidence>
<dbReference type="InterPro" id="IPR001867">
    <property type="entry name" value="OmpR/PhoB-type_DNA-bd"/>
</dbReference>
<dbReference type="Gene3D" id="1.10.10.10">
    <property type="entry name" value="Winged helix-like DNA-binding domain superfamily/Winged helix DNA-binding domain"/>
    <property type="match status" value="1"/>
</dbReference>
<dbReference type="SUPFAM" id="SSF46894">
    <property type="entry name" value="C-terminal effector domain of the bipartite response regulators"/>
    <property type="match status" value="1"/>
</dbReference>
<dbReference type="EMBL" id="JBHLUU010000126">
    <property type="protein sequence ID" value="MFC0477939.1"/>
    <property type="molecule type" value="Genomic_DNA"/>
</dbReference>
<proteinExistence type="predicted"/>
<keyword evidence="14" id="KW-1185">Reference proteome</keyword>
<dbReference type="InterPro" id="IPR016032">
    <property type="entry name" value="Sig_transdc_resp-reg_C-effctor"/>
</dbReference>
<protein>
    <submittedName>
        <fullName evidence="13">Response regulator transcription factor</fullName>
    </submittedName>
</protein>
<keyword evidence="8" id="KW-0804">Transcription</keyword>
<feature type="modified residue" description="4-aspartylphosphate" evidence="9">
    <location>
        <position position="55"/>
    </location>
</feature>
<dbReference type="Pfam" id="PF00072">
    <property type="entry name" value="Response_reg"/>
    <property type="match status" value="1"/>
</dbReference>
<dbReference type="PROSITE" id="PS50110">
    <property type="entry name" value="RESPONSE_REGULATORY"/>
    <property type="match status" value="1"/>
</dbReference>
<dbReference type="PANTHER" id="PTHR48111">
    <property type="entry name" value="REGULATOR OF RPOS"/>
    <property type="match status" value="1"/>
</dbReference>
<feature type="DNA-binding region" description="OmpR/PhoB-type" evidence="10">
    <location>
        <begin position="128"/>
        <end position="224"/>
    </location>
</feature>
<dbReference type="InterPro" id="IPR011006">
    <property type="entry name" value="CheY-like_superfamily"/>
</dbReference>
<keyword evidence="4" id="KW-0902">Two-component regulatory system</keyword>
<dbReference type="InterPro" id="IPR036388">
    <property type="entry name" value="WH-like_DNA-bd_sf"/>
</dbReference>
<dbReference type="CDD" id="cd00383">
    <property type="entry name" value="trans_reg_C"/>
    <property type="match status" value="1"/>
</dbReference>